<dbReference type="GO" id="GO:0005930">
    <property type="term" value="C:axoneme"/>
    <property type="evidence" value="ECO:0007669"/>
    <property type="project" value="UniProtKB-SubCell"/>
</dbReference>
<keyword evidence="7" id="KW-0243">Dynein</keyword>
<dbReference type="GO" id="GO:0007018">
    <property type="term" value="P:microtubule-based movement"/>
    <property type="evidence" value="ECO:0007669"/>
    <property type="project" value="InterPro"/>
</dbReference>
<evidence type="ECO:0000256" key="11">
    <source>
        <dbReference type="ARBA" id="ARBA00023212"/>
    </source>
</evidence>
<dbReference type="GO" id="GO:0045505">
    <property type="term" value="F:dynein intermediate chain binding"/>
    <property type="evidence" value="ECO:0007669"/>
    <property type="project" value="InterPro"/>
</dbReference>
<dbReference type="FunFam" id="3.40.50.300:FF:000049">
    <property type="entry name" value="Dynein, axonemal, heavy chain 5"/>
    <property type="match status" value="1"/>
</dbReference>
<evidence type="ECO:0000256" key="3">
    <source>
        <dbReference type="ARBA" id="ARBA00022701"/>
    </source>
</evidence>
<dbReference type="Gene3D" id="6.10.140.1060">
    <property type="match status" value="1"/>
</dbReference>
<organism evidence="14 15">
    <name type="scientific">Oryctes borbonicus</name>
    <dbReference type="NCBI Taxonomy" id="1629725"/>
    <lineage>
        <taxon>Eukaryota</taxon>
        <taxon>Metazoa</taxon>
        <taxon>Ecdysozoa</taxon>
        <taxon>Arthropoda</taxon>
        <taxon>Hexapoda</taxon>
        <taxon>Insecta</taxon>
        <taxon>Pterygota</taxon>
        <taxon>Neoptera</taxon>
        <taxon>Endopterygota</taxon>
        <taxon>Coleoptera</taxon>
        <taxon>Polyphaga</taxon>
        <taxon>Scarabaeiformia</taxon>
        <taxon>Scarabaeidae</taxon>
        <taxon>Dynastinae</taxon>
        <taxon>Oryctes</taxon>
    </lineage>
</organism>
<sequence>MIDPQGQANKWVKNMEKPNNMALIRLSQPDYVRILENAIQFGQPVLLENIGEELDAILEPVLAQQVFKQSGTLCLKLGDSVVEYNAAFRLYITTKLRNPHYLPEVAVKVTLVNFMITSVGLEDQLLGITVAKERPDLEAEKNQLILQGAENKRMLKEIEDKILEVLSTSEGNILEDETAIQILSSSKVLSNEIAAKQAVAEVTEKQIDKARLEYTPIAV</sequence>
<evidence type="ECO:0000256" key="10">
    <source>
        <dbReference type="ARBA" id="ARBA00023175"/>
    </source>
</evidence>
<feature type="non-terminal residue" evidence="14">
    <location>
        <position position="219"/>
    </location>
</feature>
<dbReference type="Pfam" id="PF12781">
    <property type="entry name" value="AAA_9"/>
    <property type="match status" value="1"/>
</dbReference>
<name>A0A0T6ATL1_9SCAR</name>
<keyword evidence="8" id="KW-0175">Coiled coil</keyword>
<keyword evidence="11" id="KW-0206">Cytoskeleton</keyword>
<evidence type="ECO:0000313" key="15">
    <source>
        <dbReference type="Proteomes" id="UP000051574"/>
    </source>
</evidence>
<keyword evidence="3" id="KW-0493">Microtubule</keyword>
<keyword evidence="2" id="KW-0963">Cytoplasm</keyword>
<dbReference type="PANTHER" id="PTHR22878">
    <property type="entry name" value="DYNEIN HEAVY CHAIN 6, AXONEMAL-LIKE-RELATED"/>
    <property type="match status" value="1"/>
</dbReference>
<dbReference type="Gene3D" id="3.40.50.300">
    <property type="entry name" value="P-loop containing nucleotide triphosphate hydrolases"/>
    <property type="match status" value="1"/>
</dbReference>
<dbReference type="PANTHER" id="PTHR22878:SF66">
    <property type="entry name" value="DYNEIN AXONEMAL HEAVY CHAIN 7"/>
    <property type="match status" value="1"/>
</dbReference>
<dbReference type="GO" id="GO:0005874">
    <property type="term" value="C:microtubule"/>
    <property type="evidence" value="ECO:0007669"/>
    <property type="project" value="UniProtKB-KW"/>
</dbReference>
<dbReference type="EMBL" id="LJIG01022851">
    <property type="protein sequence ID" value="KRT78390.1"/>
    <property type="molecule type" value="Genomic_DNA"/>
</dbReference>
<evidence type="ECO:0000256" key="12">
    <source>
        <dbReference type="ARBA" id="ARBA00023273"/>
    </source>
</evidence>
<dbReference type="AlphaFoldDB" id="A0A0T6ATL1"/>
<evidence type="ECO:0000256" key="1">
    <source>
        <dbReference type="ARBA" id="ARBA00004430"/>
    </source>
</evidence>
<dbReference type="Proteomes" id="UP000051574">
    <property type="component" value="Unassembled WGS sequence"/>
</dbReference>
<keyword evidence="10" id="KW-0505">Motor protein</keyword>
<evidence type="ECO:0000259" key="13">
    <source>
        <dbReference type="Pfam" id="PF12781"/>
    </source>
</evidence>
<keyword evidence="12" id="KW-0966">Cell projection</keyword>
<accession>A0A0T6ATL1</accession>
<evidence type="ECO:0000256" key="2">
    <source>
        <dbReference type="ARBA" id="ARBA00022490"/>
    </source>
</evidence>
<dbReference type="GO" id="GO:0051959">
    <property type="term" value="F:dynein light intermediate chain binding"/>
    <property type="evidence" value="ECO:0007669"/>
    <property type="project" value="InterPro"/>
</dbReference>
<comment type="caution">
    <text evidence="14">The sequence shown here is derived from an EMBL/GenBank/DDBJ whole genome shotgun (WGS) entry which is preliminary data.</text>
</comment>
<dbReference type="InterPro" id="IPR026983">
    <property type="entry name" value="DHC"/>
</dbReference>
<comment type="subcellular location">
    <subcellularLocation>
        <location evidence="1">Cytoplasm</location>
        <location evidence="1">Cytoskeleton</location>
        <location evidence="1">Cilium axoneme</location>
    </subcellularLocation>
</comment>
<evidence type="ECO:0000256" key="7">
    <source>
        <dbReference type="ARBA" id="ARBA00023017"/>
    </source>
</evidence>
<reference evidence="14 15" key="1">
    <citation type="submission" date="2015-09" db="EMBL/GenBank/DDBJ databases">
        <title>Draft genome of the scarab beetle Oryctes borbonicus.</title>
        <authorList>
            <person name="Meyer J.M."/>
            <person name="Markov G.V."/>
            <person name="Baskaran P."/>
            <person name="Herrmann M."/>
            <person name="Sommer R.J."/>
            <person name="Roedelsperger C."/>
        </authorList>
    </citation>
    <scope>NUCLEOTIDE SEQUENCE [LARGE SCALE GENOMIC DNA]</scope>
    <source>
        <strain evidence="14">OB123</strain>
        <tissue evidence="14">Whole animal</tissue>
    </source>
</reference>
<protein>
    <recommendedName>
        <fullName evidence="13">Dynein heavy chain ATP-binding dynein motor region domain-containing protein</fullName>
    </recommendedName>
</protein>
<evidence type="ECO:0000256" key="5">
    <source>
        <dbReference type="ARBA" id="ARBA00022741"/>
    </source>
</evidence>
<dbReference type="OrthoDB" id="5593012at2759"/>
<keyword evidence="15" id="KW-1185">Reference proteome</keyword>
<keyword evidence="5" id="KW-0547">Nucleotide-binding</keyword>
<dbReference type="GO" id="GO:0005524">
    <property type="term" value="F:ATP binding"/>
    <property type="evidence" value="ECO:0007669"/>
    <property type="project" value="UniProtKB-KW"/>
</dbReference>
<evidence type="ECO:0000256" key="6">
    <source>
        <dbReference type="ARBA" id="ARBA00022840"/>
    </source>
</evidence>
<keyword evidence="6" id="KW-0067">ATP-binding</keyword>
<keyword evidence="9" id="KW-0969">Cilium</keyword>
<dbReference type="InterPro" id="IPR035706">
    <property type="entry name" value="AAA_9"/>
</dbReference>
<evidence type="ECO:0000256" key="4">
    <source>
        <dbReference type="ARBA" id="ARBA00022737"/>
    </source>
</evidence>
<proteinExistence type="predicted"/>
<dbReference type="InterPro" id="IPR027417">
    <property type="entry name" value="P-loop_NTPase"/>
</dbReference>
<evidence type="ECO:0000256" key="9">
    <source>
        <dbReference type="ARBA" id="ARBA00023069"/>
    </source>
</evidence>
<feature type="domain" description="Dynein heavy chain ATP-binding dynein motor region" evidence="13">
    <location>
        <begin position="1"/>
        <end position="193"/>
    </location>
</feature>
<evidence type="ECO:0000256" key="8">
    <source>
        <dbReference type="ARBA" id="ARBA00023054"/>
    </source>
</evidence>
<evidence type="ECO:0000313" key="14">
    <source>
        <dbReference type="EMBL" id="KRT78390.1"/>
    </source>
</evidence>
<keyword evidence="4" id="KW-0677">Repeat</keyword>
<dbReference type="GO" id="GO:0030286">
    <property type="term" value="C:dynein complex"/>
    <property type="evidence" value="ECO:0007669"/>
    <property type="project" value="UniProtKB-KW"/>
</dbReference>
<gene>
    <name evidence="14" type="ORF">AMK59_7216</name>
</gene>